<dbReference type="SUPFAM" id="SSF53807">
    <property type="entry name" value="Helical backbone' metal receptor"/>
    <property type="match status" value="1"/>
</dbReference>
<keyword evidence="4" id="KW-1185">Reference proteome</keyword>
<comment type="caution">
    <text evidence="3">The sequence shown here is derived from an EMBL/GenBank/DDBJ whole genome shotgun (WGS) entry which is preliminary data.</text>
</comment>
<gene>
    <name evidence="3" type="ORF">EZM97_26845</name>
</gene>
<evidence type="ECO:0000256" key="1">
    <source>
        <dbReference type="SAM" id="SignalP"/>
    </source>
</evidence>
<dbReference type="CDD" id="cd01149">
    <property type="entry name" value="HutB"/>
    <property type="match status" value="1"/>
</dbReference>
<dbReference type="InterPro" id="IPR050902">
    <property type="entry name" value="ABC_Transporter_SBP"/>
</dbReference>
<feature type="signal peptide" evidence="1">
    <location>
        <begin position="1"/>
        <end position="30"/>
    </location>
</feature>
<dbReference type="PANTHER" id="PTHR30535">
    <property type="entry name" value="VITAMIN B12-BINDING PROTEIN"/>
    <property type="match status" value="1"/>
</dbReference>
<organism evidence="3 4">
    <name type="scientific">Dyella soli</name>
    <dbReference type="NCBI Taxonomy" id="522319"/>
    <lineage>
        <taxon>Bacteria</taxon>
        <taxon>Pseudomonadati</taxon>
        <taxon>Pseudomonadota</taxon>
        <taxon>Gammaproteobacteria</taxon>
        <taxon>Lysobacterales</taxon>
        <taxon>Rhodanobacteraceae</taxon>
        <taxon>Dyella</taxon>
    </lineage>
</organism>
<name>A0A4R0YIN6_9GAMM</name>
<dbReference type="Pfam" id="PF01497">
    <property type="entry name" value="Peripla_BP_2"/>
    <property type="match status" value="1"/>
</dbReference>
<feature type="domain" description="Fe/B12 periplasmic-binding" evidence="2">
    <location>
        <begin position="35"/>
        <end position="291"/>
    </location>
</feature>
<feature type="chain" id="PRO_5020865880" evidence="1">
    <location>
        <begin position="31"/>
        <end position="291"/>
    </location>
</feature>
<keyword evidence="1" id="KW-0732">Signal</keyword>
<proteinExistence type="predicted"/>
<protein>
    <submittedName>
        <fullName evidence="3">Hemin ABC transporter substrate-binding protein</fullName>
    </submittedName>
</protein>
<dbReference type="Gene3D" id="3.40.50.1980">
    <property type="entry name" value="Nitrogenase molybdenum iron protein domain"/>
    <property type="match status" value="2"/>
</dbReference>
<reference evidence="3 4" key="1">
    <citation type="submission" date="2019-02" db="EMBL/GenBank/DDBJ databases">
        <title>Dyella amyloliquefaciens sp. nov., isolated from forest soil.</title>
        <authorList>
            <person name="Gao Z.-H."/>
            <person name="Qiu L.-H."/>
        </authorList>
    </citation>
    <scope>NUCLEOTIDE SEQUENCE [LARGE SCALE GENOMIC DNA]</scope>
    <source>
        <strain evidence="3 4">KACC 12747</strain>
    </source>
</reference>
<evidence type="ECO:0000259" key="2">
    <source>
        <dbReference type="PROSITE" id="PS50983"/>
    </source>
</evidence>
<sequence length="291" mass="30334">MAKLGLSLLRRMAFLGIAAIVALTSFRAAAETPVRVVALGGDITETIYALGAESSLVGVDSTSLWPEAAQKLPNVGYVRQLSAEGILALHPQLIIATHDAGPAAVIEQLRQAGARLEMLPVSRSPDDALAKVRRIGELLDRKAQAEALAQRMSAHYQSLGASVASMKRHPRVVFLMSAGAGSPMAAGRHTAADRVIALTGGTNVAARFEGYKPVSPEAMVALAPDVIMLMRERATDVGGVEGVLKLPGVTQTPAGKAQRILFIDGQALLGFGPRNAAEAVELQQTLAGAAP</sequence>
<dbReference type="RefSeq" id="WP_131151800.1">
    <property type="nucleotide sequence ID" value="NZ_SJTG01000004.1"/>
</dbReference>
<dbReference type="PANTHER" id="PTHR30535:SF4">
    <property type="entry name" value="HEMIN-BINDING PERIPLASMIC PROTEIN HMUT"/>
    <property type="match status" value="1"/>
</dbReference>
<dbReference type="Proteomes" id="UP000291822">
    <property type="component" value="Unassembled WGS sequence"/>
</dbReference>
<dbReference type="PROSITE" id="PS50983">
    <property type="entry name" value="FE_B12_PBP"/>
    <property type="match status" value="1"/>
</dbReference>
<accession>A0A4R0YIN6</accession>
<dbReference type="InterPro" id="IPR002491">
    <property type="entry name" value="ABC_transptr_periplasmic_BD"/>
</dbReference>
<dbReference type="EMBL" id="SJTG01000004">
    <property type="protein sequence ID" value="TCI08259.1"/>
    <property type="molecule type" value="Genomic_DNA"/>
</dbReference>
<evidence type="ECO:0000313" key="4">
    <source>
        <dbReference type="Proteomes" id="UP000291822"/>
    </source>
</evidence>
<evidence type="ECO:0000313" key="3">
    <source>
        <dbReference type="EMBL" id="TCI08259.1"/>
    </source>
</evidence>
<dbReference type="AlphaFoldDB" id="A0A4R0YIN6"/>